<dbReference type="Proteomes" id="UP000256269">
    <property type="component" value="Unassembled WGS sequence"/>
</dbReference>
<protein>
    <recommendedName>
        <fullName evidence="3">ParB-like nuclease family protein</fullName>
    </recommendedName>
</protein>
<dbReference type="RefSeq" id="WP_116175582.1">
    <property type="nucleotide sequence ID" value="NZ_CP144375.1"/>
</dbReference>
<accession>A0A3E0HLJ1</accession>
<dbReference type="EMBL" id="QUNO01000006">
    <property type="protein sequence ID" value="REH46895.1"/>
    <property type="molecule type" value="Genomic_DNA"/>
</dbReference>
<evidence type="ECO:0008006" key="3">
    <source>
        <dbReference type="Google" id="ProtNLM"/>
    </source>
</evidence>
<sequence length="125" mass="14011">MKEHWKSEPDEHDYPAAHDYLTLVTDEAVADSMVDLLRAATLVHRKAKDILRASRLALLPADNAHVAKDLGKVKRGELLSPVLLVRGHTRENLRVNDDLVIADGYHRVCASYHLDENADIPCKLV</sequence>
<dbReference type="AlphaFoldDB" id="A0A3E0HLJ1"/>
<evidence type="ECO:0000313" key="1">
    <source>
        <dbReference type="EMBL" id="REH46895.1"/>
    </source>
</evidence>
<reference evidence="1 2" key="1">
    <citation type="submission" date="2018-08" db="EMBL/GenBank/DDBJ databases">
        <title>Genomic Encyclopedia of Archaeal and Bacterial Type Strains, Phase II (KMG-II): from individual species to whole genera.</title>
        <authorList>
            <person name="Goeker M."/>
        </authorList>
    </citation>
    <scope>NUCLEOTIDE SEQUENCE [LARGE SCALE GENOMIC DNA]</scope>
    <source>
        <strain evidence="1 2">DSM 45791</strain>
    </source>
</reference>
<gene>
    <name evidence="1" type="ORF">BCF44_10659</name>
</gene>
<evidence type="ECO:0000313" key="2">
    <source>
        <dbReference type="Proteomes" id="UP000256269"/>
    </source>
</evidence>
<proteinExistence type="predicted"/>
<dbReference type="OrthoDB" id="8539206at2"/>
<keyword evidence="2" id="KW-1185">Reference proteome</keyword>
<organism evidence="1 2">
    <name type="scientific">Kutzneria buriramensis</name>
    <dbReference type="NCBI Taxonomy" id="1045776"/>
    <lineage>
        <taxon>Bacteria</taxon>
        <taxon>Bacillati</taxon>
        <taxon>Actinomycetota</taxon>
        <taxon>Actinomycetes</taxon>
        <taxon>Pseudonocardiales</taxon>
        <taxon>Pseudonocardiaceae</taxon>
        <taxon>Kutzneria</taxon>
    </lineage>
</organism>
<name>A0A3E0HLJ1_9PSEU</name>
<comment type="caution">
    <text evidence="1">The sequence shown here is derived from an EMBL/GenBank/DDBJ whole genome shotgun (WGS) entry which is preliminary data.</text>
</comment>